<dbReference type="OrthoDB" id="665764at2"/>
<evidence type="ECO:0000313" key="1">
    <source>
        <dbReference type="EMBL" id="RZS74931.1"/>
    </source>
</evidence>
<evidence type="ECO:0008006" key="3">
    <source>
        <dbReference type="Google" id="ProtNLM"/>
    </source>
</evidence>
<gene>
    <name evidence="1" type="ORF">EV199_0783</name>
</gene>
<comment type="caution">
    <text evidence="1">The sequence shown here is derived from an EMBL/GenBank/DDBJ whole genome shotgun (WGS) entry which is preliminary data.</text>
</comment>
<dbReference type="RefSeq" id="WP_158643991.1">
    <property type="nucleotide sequence ID" value="NZ_SGXA01000001.1"/>
</dbReference>
<dbReference type="Proteomes" id="UP000293874">
    <property type="component" value="Unassembled WGS sequence"/>
</dbReference>
<dbReference type="Pfam" id="PF03692">
    <property type="entry name" value="CxxCxxCC"/>
    <property type="match status" value="1"/>
</dbReference>
<sequence length="171" mass="20313">MSPFNLKSFKKKMLQNKPILRRFLTRQENNQPRGLDKVMHQENVEVWKDMDCLACANCCKTMSPTFTNEDIRRISKHVGMSAQAFRDKYLYLDKADNDWMNKAQPCQFLNLDDNKCSIYEVRPADCAGFPHHTKKKPLDYIHVYKQNVEYCPATYKLVERMMYRMEGEKLK</sequence>
<dbReference type="EMBL" id="SGXA01000001">
    <property type="protein sequence ID" value="RZS74931.1"/>
    <property type="molecule type" value="Genomic_DNA"/>
</dbReference>
<dbReference type="AlphaFoldDB" id="A0A4Q7N035"/>
<accession>A0A4Q7N035</accession>
<dbReference type="PANTHER" id="PTHR35866">
    <property type="entry name" value="PUTATIVE-RELATED"/>
    <property type="match status" value="1"/>
</dbReference>
<keyword evidence="2" id="KW-1185">Reference proteome</keyword>
<protein>
    <recommendedName>
        <fullName evidence="3">YkgJ family cysteine cluster protein</fullName>
    </recommendedName>
</protein>
<organism evidence="1 2">
    <name type="scientific">Pseudobacter ginsenosidimutans</name>
    <dbReference type="NCBI Taxonomy" id="661488"/>
    <lineage>
        <taxon>Bacteria</taxon>
        <taxon>Pseudomonadati</taxon>
        <taxon>Bacteroidota</taxon>
        <taxon>Chitinophagia</taxon>
        <taxon>Chitinophagales</taxon>
        <taxon>Chitinophagaceae</taxon>
        <taxon>Pseudobacter</taxon>
    </lineage>
</organism>
<evidence type="ECO:0000313" key="2">
    <source>
        <dbReference type="Proteomes" id="UP000293874"/>
    </source>
</evidence>
<dbReference type="InterPro" id="IPR005358">
    <property type="entry name" value="Puta_zinc/iron-chelating_dom"/>
</dbReference>
<name>A0A4Q7N035_9BACT</name>
<dbReference type="PANTHER" id="PTHR35866:SF1">
    <property type="entry name" value="YKGJ FAMILY CYSTEINE CLUSTER PROTEIN"/>
    <property type="match status" value="1"/>
</dbReference>
<proteinExistence type="predicted"/>
<reference evidence="1 2" key="1">
    <citation type="submission" date="2019-02" db="EMBL/GenBank/DDBJ databases">
        <title>Genomic Encyclopedia of Type Strains, Phase IV (KMG-IV): sequencing the most valuable type-strain genomes for metagenomic binning, comparative biology and taxonomic classification.</title>
        <authorList>
            <person name="Goeker M."/>
        </authorList>
    </citation>
    <scope>NUCLEOTIDE SEQUENCE [LARGE SCALE GENOMIC DNA]</scope>
    <source>
        <strain evidence="1 2">DSM 18116</strain>
    </source>
</reference>